<name>A0A9Q0X6R3_9SAUR</name>
<reference evidence="1" key="1">
    <citation type="journal article" date="2023" name="DNA Res.">
        <title>Chromosome-level genome assembly of Phrynocephalus forsythii using third-generation DNA sequencing and Hi-C analysis.</title>
        <authorList>
            <person name="Qi Y."/>
            <person name="Zhao W."/>
            <person name="Zhao Y."/>
            <person name="Niu C."/>
            <person name="Cao S."/>
            <person name="Zhang Y."/>
        </authorList>
    </citation>
    <scope>NUCLEOTIDE SEQUENCE</scope>
    <source>
        <tissue evidence="1">Muscle</tissue>
    </source>
</reference>
<gene>
    <name evidence="1" type="ORF">JRQ81_011923</name>
</gene>
<dbReference type="AlphaFoldDB" id="A0A9Q0X6R3"/>
<dbReference type="Proteomes" id="UP001142489">
    <property type="component" value="Unassembled WGS sequence"/>
</dbReference>
<sequence>MIKQCNTALCQLMKRPAGDLPAFSIQTGCSLASCPQGWVGCATIPAIVSQQAGLHSCISRAPGWDRPPSAAILAISRLTLNVAALAWFRKLKEGQVGLSSTSELEQGG</sequence>
<evidence type="ECO:0000313" key="2">
    <source>
        <dbReference type="Proteomes" id="UP001142489"/>
    </source>
</evidence>
<accession>A0A9Q0X6R3</accession>
<dbReference type="EMBL" id="JAPFRF010000023">
    <property type="protein sequence ID" value="KAJ7304370.1"/>
    <property type="molecule type" value="Genomic_DNA"/>
</dbReference>
<comment type="caution">
    <text evidence="1">The sequence shown here is derived from an EMBL/GenBank/DDBJ whole genome shotgun (WGS) entry which is preliminary data.</text>
</comment>
<organism evidence="1 2">
    <name type="scientific">Phrynocephalus forsythii</name>
    <dbReference type="NCBI Taxonomy" id="171643"/>
    <lineage>
        <taxon>Eukaryota</taxon>
        <taxon>Metazoa</taxon>
        <taxon>Chordata</taxon>
        <taxon>Craniata</taxon>
        <taxon>Vertebrata</taxon>
        <taxon>Euteleostomi</taxon>
        <taxon>Lepidosauria</taxon>
        <taxon>Squamata</taxon>
        <taxon>Bifurcata</taxon>
        <taxon>Unidentata</taxon>
        <taxon>Episquamata</taxon>
        <taxon>Toxicofera</taxon>
        <taxon>Iguania</taxon>
        <taxon>Acrodonta</taxon>
        <taxon>Agamidae</taxon>
        <taxon>Agaminae</taxon>
        <taxon>Phrynocephalus</taxon>
    </lineage>
</organism>
<keyword evidence="2" id="KW-1185">Reference proteome</keyword>
<dbReference type="PROSITE" id="PS51257">
    <property type="entry name" value="PROKAR_LIPOPROTEIN"/>
    <property type="match status" value="1"/>
</dbReference>
<proteinExistence type="predicted"/>
<evidence type="ECO:0000313" key="1">
    <source>
        <dbReference type="EMBL" id="KAJ7304370.1"/>
    </source>
</evidence>
<protein>
    <submittedName>
        <fullName evidence="1">Uncharacterized protein</fullName>
    </submittedName>
</protein>